<feature type="compositionally biased region" description="Low complexity" evidence="1">
    <location>
        <begin position="241"/>
        <end position="250"/>
    </location>
</feature>
<evidence type="ECO:0000256" key="1">
    <source>
        <dbReference type="SAM" id="MobiDB-lite"/>
    </source>
</evidence>
<sequence>QVWSDWTIETLDFNSAMSCLIRCKCGEGRFDLLLIGWVYFDLTCNSDSSEVVCVSKLLRFTGEKVLFPELQSIMITSTSDGTRQGLDSMRGGVCATQGMKVVLKVGQKGERKREEREKEREKRREEEERERRKRERGRRRERGKRRGERRERGEKEEREQRVAQGYNTSVQRDPGGRGNGPLQLKHRPDRRSRRRVGLPPAGYRGDLCGVLPTATRQTLGHAPPASSLSSLTSPKRGGAGALSSSNNNGSEPSDIIIPLRTSDSAYCPHYEKVSGDYDTPVYIVQEMPPQSPANIYYKV</sequence>
<protein>
    <recommendedName>
        <fullName evidence="4">Ephrin RBD domain-containing protein</fullName>
    </recommendedName>
</protein>
<organism evidence="2 3">
    <name type="scientific">Mugilogobius chulae</name>
    <name type="common">yellowstripe goby</name>
    <dbReference type="NCBI Taxonomy" id="88201"/>
    <lineage>
        <taxon>Eukaryota</taxon>
        <taxon>Metazoa</taxon>
        <taxon>Chordata</taxon>
        <taxon>Craniata</taxon>
        <taxon>Vertebrata</taxon>
        <taxon>Euteleostomi</taxon>
        <taxon>Actinopterygii</taxon>
        <taxon>Neopterygii</taxon>
        <taxon>Teleostei</taxon>
        <taxon>Neoteleostei</taxon>
        <taxon>Acanthomorphata</taxon>
        <taxon>Gobiaria</taxon>
        <taxon>Gobiiformes</taxon>
        <taxon>Gobioidei</taxon>
        <taxon>Gobiidae</taxon>
        <taxon>Gobionellinae</taxon>
        <taxon>Mugilogobius</taxon>
    </lineage>
</organism>
<proteinExistence type="predicted"/>
<feature type="compositionally biased region" description="Basic and acidic residues" evidence="1">
    <location>
        <begin position="148"/>
        <end position="161"/>
    </location>
</feature>
<dbReference type="AlphaFoldDB" id="A0AAW0MR52"/>
<evidence type="ECO:0008006" key="4">
    <source>
        <dbReference type="Google" id="ProtNLM"/>
    </source>
</evidence>
<dbReference type="EMBL" id="JBBPFD010000411">
    <property type="protein sequence ID" value="KAK7878973.1"/>
    <property type="molecule type" value="Genomic_DNA"/>
</dbReference>
<comment type="caution">
    <text evidence="2">The sequence shown here is derived from an EMBL/GenBank/DDBJ whole genome shotgun (WGS) entry which is preliminary data.</text>
</comment>
<feature type="compositionally biased region" description="Low complexity" evidence="1">
    <location>
        <begin position="222"/>
        <end position="234"/>
    </location>
</feature>
<feature type="region of interest" description="Disordered" evidence="1">
    <location>
        <begin position="105"/>
        <end position="254"/>
    </location>
</feature>
<gene>
    <name evidence="2" type="ORF">WMY93_034194</name>
</gene>
<feature type="non-terminal residue" evidence="2">
    <location>
        <position position="1"/>
    </location>
</feature>
<dbReference type="Gene3D" id="2.60.40.420">
    <property type="entry name" value="Cupredoxins - blue copper proteins"/>
    <property type="match status" value="1"/>
</dbReference>
<dbReference type="InterPro" id="IPR008972">
    <property type="entry name" value="Cupredoxin"/>
</dbReference>
<dbReference type="Proteomes" id="UP001460270">
    <property type="component" value="Unassembled WGS sequence"/>
</dbReference>
<evidence type="ECO:0000313" key="2">
    <source>
        <dbReference type="EMBL" id="KAK7878973.1"/>
    </source>
</evidence>
<name>A0AAW0MR52_9GOBI</name>
<feature type="compositionally biased region" description="Basic residues" evidence="1">
    <location>
        <begin position="131"/>
        <end position="147"/>
    </location>
</feature>
<feature type="compositionally biased region" description="Basic and acidic residues" evidence="1">
    <location>
        <begin position="107"/>
        <end position="130"/>
    </location>
</feature>
<evidence type="ECO:0000313" key="3">
    <source>
        <dbReference type="Proteomes" id="UP001460270"/>
    </source>
</evidence>
<reference evidence="3" key="1">
    <citation type="submission" date="2024-04" db="EMBL/GenBank/DDBJ databases">
        <title>Salinicola lusitanus LLJ914,a marine bacterium isolated from the Okinawa Trough.</title>
        <authorList>
            <person name="Li J."/>
        </authorList>
    </citation>
    <scope>NUCLEOTIDE SEQUENCE [LARGE SCALE GENOMIC DNA]</scope>
</reference>
<accession>A0AAW0MR52</accession>
<keyword evidence="3" id="KW-1185">Reference proteome</keyword>
<feature type="compositionally biased region" description="Basic residues" evidence="1">
    <location>
        <begin position="184"/>
        <end position="196"/>
    </location>
</feature>